<comment type="subcellular location">
    <subcellularLocation>
        <location evidence="1">Membrane</location>
        <topology evidence="1">Single-pass type I membrane protein</topology>
    </subcellularLocation>
</comment>
<keyword evidence="3 11" id="KW-0812">Transmembrane</keyword>
<dbReference type="PANTHER" id="PTHR48423:SF1">
    <property type="entry name" value="INTERLEUKIN-27 RECEPTOR SUBUNIT ALPHA"/>
    <property type="match status" value="1"/>
</dbReference>
<keyword evidence="13" id="KW-1185">Reference proteome</keyword>
<dbReference type="PANTHER" id="PTHR48423">
    <property type="entry name" value="INTERLEUKIN-27 RECEPTOR SUBUNIT ALPHA"/>
    <property type="match status" value="1"/>
</dbReference>
<proteinExistence type="inferred from homology"/>
<name>A0A5C6MU66_9TELE</name>
<evidence type="ECO:0000313" key="12">
    <source>
        <dbReference type="EMBL" id="TWW57691.1"/>
    </source>
</evidence>
<dbReference type="InterPro" id="IPR003961">
    <property type="entry name" value="FN3_dom"/>
</dbReference>
<keyword evidence="4" id="KW-0732">Signal</keyword>
<evidence type="ECO:0000256" key="3">
    <source>
        <dbReference type="ARBA" id="ARBA00022692"/>
    </source>
</evidence>
<gene>
    <name evidence="12" type="ORF">D4764_07G0004100</name>
</gene>
<accession>A0A5C6MU66</accession>
<keyword evidence="8" id="KW-0675">Receptor</keyword>
<comment type="similarity">
    <text evidence="2">Belongs to the type I cytokine receptor family. Type 2 subfamily.</text>
</comment>
<evidence type="ECO:0000256" key="11">
    <source>
        <dbReference type="SAM" id="Phobius"/>
    </source>
</evidence>
<keyword evidence="7 11" id="KW-0472">Membrane</keyword>
<sequence>MRLISGLSAGVRYKVSLYAVTSAGVSEPSSKQVYSREQSKRHTHPPTIMLHILKSPSHSVRLCELEPVSGPSLSVLRREPERILVQWDSLPVDQQRGFITAYSIYLQTLDFSSTEYKVTVNGSGPGQKWLDCPEGTLVLQATASTSAGEGLRGIQIYHPAVLPADLSPLIVTALIVVVFVAMIINLMCIGCVKERKLQKLHDNFCTSPLRLTVSGNSRALYASIRRIKKKCLSWRPACLDEPLPRPGNSVAIRLLKSHLQEDIYPSVPADGPKAGSGPLPAESPLLTQDPETAAHTSVLGHDVSYKPQLALVAPQESEMESEEEQWGMPGSLEDGREGCWEGPGGLVGDLFPSAVADSPSVTLCFVGGTLLLQAPQRNLLQPEFSVGQRASEDEEDVKSSALELPQCEIMDYTARDPDLPPNKPGTAMYDGYFPQVAPACSSVCESTMDSPYNLKC</sequence>
<dbReference type="InterPro" id="IPR052672">
    <property type="entry name" value="Type1_Cytokine_Rcpt_Type2"/>
</dbReference>
<keyword evidence="5" id="KW-0677">Repeat</keyword>
<dbReference type="SUPFAM" id="SSF49265">
    <property type="entry name" value="Fibronectin type III"/>
    <property type="match status" value="1"/>
</dbReference>
<protein>
    <recommendedName>
        <fullName evidence="14">Fibronectin type-III domain-containing protein</fullName>
    </recommendedName>
</protein>
<keyword evidence="9" id="KW-0325">Glycoprotein</keyword>
<comment type="caution">
    <text evidence="12">The sequence shown here is derived from an EMBL/GenBank/DDBJ whole genome shotgun (WGS) entry which is preliminary data.</text>
</comment>
<feature type="transmembrane region" description="Helical" evidence="11">
    <location>
        <begin position="169"/>
        <end position="192"/>
    </location>
</feature>
<dbReference type="CDD" id="cd00063">
    <property type="entry name" value="FN3"/>
    <property type="match status" value="1"/>
</dbReference>
<reference evidence="12 13" key="1">
    <citation type="submission" date="2019-04" db="EMBL/GenBank/DDBJ databases">
        <title>Chromosome genome assembly for Takifugu flavidus.</title>
        <authorList>
            <person name="Xiao S."/>
        </authorList>
    </citation>
    <scope>NUCLEOTIDE SEQUENCE [LARGE SCALE GENOMIC DNA]</scope>
    <source>
        <strain evidence="12">HTHZ2018</strain>
        <tissue evidence="12">Muscle</tissue>
    </source>
</reference>
<dbReference type="InterPro" id="IPR013783">
    <property type="entry name" value="Ig-like_fold"/>
</dbReference>
<evidence type="ECO:0000256" key="1">
    <source>
        <dbReference type="ARBA" id="ARBA00004479"/>
    </source>
</evidence>
<evidence type="ECO:0000256" key="7">
    <source>
        <dbReference type="ARBA" id="ARBA00023136"/>
    </source>
</evidence>
<dbReference type="AlphaFoldDB" id="A0A5C6MU66"/>
<evidence type="ECO:0000313" key="13">
    <source>
        <dbReference type="Proteomes" id="UP000324091"/>
    </source>
</evidence>
<evidence type="ECO:0000256" key="2">
    <source>
        <dbReference type="ARBA" id="ARBA00008921"/>
    </source>
</evidence>
<dbReference type="Gene3D" id="2.60.40.10">
    <property type="entry name" value="Immunoglobulins"/>
    <property type="match status" value="1"/>
</dbReference>
<evidence type="ECO:0008006" key="14">
    <source>
        <dbReference type="Google" id="ProtNLM"/>
    </source>
</evidence>
<evidence type="ECO:0000256" key="4">
    <source>
        <dbReference type="ARBA" id="ARBA00022729"/>
    </source>
</evidence>
<feature type="region of interest" description="Disordered" evidence="10">
    <location>
        <begin position="266"/>
        <end position="286"/>
    </location>
</feature>
<evidence type="ECO:0000256" key="10">
    <source>
        <dbReference type="SAM" id="MobiDB-lite"/>
    </source>
</evidence>
<dbReference type="EMBL" id="RHFK02000020">
    <property type="protein sequence ID" value="TWW57691.1"/>
    <property type="molecule type" value="Genomic_DNA"/>
</dbReference>
<keyword evidence="6 11" id="KW-1133">Transmembrane helix</keyword>
<dbReference type="Proteomes" id="UP000324091">
    <property type="component" value="Chromosome 7"/>
</dbReference>
<dbReference type="InterPro" id="IPR036116">
    <property type="entry name" value="FN3_sf"/>
</dbReference>
<evidence type="ECO:0000256" key="5">
    <source>
        <dbReference type="ARBA" id="ARBA00022737"/>
    </source>
</evidence>
<dbReference type="GO" id="GO:0005886">
    <property type="term" value="C:plasma membrane"/>
    <property type="evidence" value="ECO:0007669"/>
    <property type="project" value="UniProtKB-ARBA"/>
</dbReference>
<evidence type="ECO:0000256" key="9">
    <source>
        <dbReference type="ARBA" id="ARBA00023180"/>
    </source>
</evidence>
<organism evidence="12 13">
    <name type="scientific">Takifugu flavidus</name>
    <name type="common">sansaifugu</name>
    <dbReference type="NCBI Taxonomy" id="433684"/>
    <lineage>
        <taxon>Eukaryota</taxon>
        <taxon>Metazoa</taxon>
        <taxon>Chordata</taxon>
        <taxon>Craniata</taxon>
        <taxon>Vertebrata</taxon>
        <taxon>Euteleostomi</taxon>
        <taxon>Actinopterygii</taxon>
        <taxon>Neopterygii</taxon>
        <taxon>Teleostei</taxon>
        <taxon>Neoteleostei</taxon>
        <taxon>Acanthomorphata</taxon>
        <taxon>Eupercaria</taxon>
        <taxon>Tetraodontiformes</taxon>
        <taxon>Tetradontoidea</taxon>
        <taxon>Tetraodontidae</taxon>
        <taxon>Takifugu</taxon>
    </lineage>
</organism>
<evidence type="ECO:0000256" key="6">
    <source>
        <dbReference type="ARBA" id="ARBA00022989"/>
    </source>
</evidence>
<evidence type="ECO:0000256" key="8">
    <source>
        <dbReference type="ARBA" id="ARBA00023170"/>
    </source>
</evidence>